<sequence>MKIYEAKTLISAMNERINEYSEFRDQMVRLKKAFQNLIGLDGFEGKGAEAIKGFYGAQVDVVNAWLDLIDKNEAFMKSISGIIEEHELSGETVVHLPFLEDDVSFGLNVSEKIVTEQQAELKATLNKIDDLVPIEAFTKYPITSAFNDAEQHRSETIEKINSLDSSLKSEYSMLEEDESIVAALYRQLLASTEKNGQVTPLHFNATAYRNSDVFQMRVEAKKLNNDYLMMKNEQEDSRRLVKEQKELEYRALLDKAWDAACNFTGEFSGYYDYVRVTQGIDPVTKQMLSETDRVTAGALAAAGFFPAIGWGGRKGVDATYTIDAYKNRKGFDILQKSEMGIYGLASANGVAEGIIGKDMFGNEISEENGRRA</sequence>
<evidence type="ECO:0000313" key="6">
    <source>
        <dbReference type="Proteomes" id="UP000674416"/>
    </source>
</evidence>
<evidence type="ECO:0000313" key="5">
    <source>
        <dbReference type="EMBL" id="MBP1081388.1"/>
    </source>
</evidence>
<proteinExistence type="inferred from homology"/>
<reference evidence="5 6" key="1">
    <citation type="submission" date="2021-01" db="EMBL/GenBank/DDBJ databases">
        <title>Genomic Encyclopedia of Type Strains, Phase IV (KMG-IV): sequencing the most valuable type-strain genomes for metagenomic binning, comparative biology and taxonomic classification.</title>
        <authorList>
            <person name="Goeker M."/>
        </authorList>
    </citation>
    <scope>NUCLEOTIDE SEQUENCE [LARGE SCALE GENOMIC DNA]</scope>
    <source>
        <strain evidence="5 6">DSM 103394</strain>
    </source>
</reference>
<evidence type="ECO:0000259" key="4">
    <source>
        <dbReference type="PROSITE" id="PS51756"/>
    </source>
</evidence>
<dbReference type="InterPro" id="IPR006829">
    <property type="entry name" value="LXG_dom"/>
</dbReference>
<dbReference type="Proteomes" id="UP000674416">
    <property type="component" value="Unassembled WGS sequence"/>
</dbReference>
<keyword evidence="6" id="KW-1185">Reference proteome</keyword>
<dbReference type="InterPro" id="IPR027797">
    <property type="entry name" value="PT-TG_dom"/>
</dbReference>
<organism evidence="5 6">
    <name type="scientific">Bacillus capparidis</name>
    <dbReference type="NCBI Taxonomy" id="1840411"/>
    <lineage>
        <taxon>Bacteria</taxon>
        <taxon>Bacillati</taxon>
        <taxon>Bacillota</taxon>
        <taxon>Bacilli</taxon>
        <taxon>Bacillales</taxon>
        <taxon>Bacillaceae</taxon>
        <taxon>Bacillus</taxon>
    </lineage>
</organism>
<protein>
    <submittedName>
        <fullName evidence="5">Ribonuclease toxin of YeeF-YezG toxin-antitoxin module</fullName>
    </submittedName>
</protein>
<feature type="domain" description="LXG" evidence="4">
    <location>
        <begin position="1"/>
        <end position="234"/>
    </location>
</feature>
<evidence type="ECO:0000256" key="2">
    <source>
        <dbReference type="ARBA" id="ARBA00022525"/>
    </source>
</evidence>
<comment type="subcellular location">
    <subcellularLocation>
        <location evidence="1">Secreted</location>
    </subcellularLocation>
</comment>
<accession>A0ABS4CW84</accession>
<gene>
    <name evidence="5" type="ORF">JOC74_001881</name>
</gene>
<dbReference type="InterPro" id="IPR051768">
    <property type="entry name" value="Bact_secretion_toxin"/>
</dbReference>
<dbReference type="PANTHER" id="PTHR34976:SF2">
    <property type="entry name" value="TYPE VII SECRETION SYSTEM PROTEIN ESSD"/>
    <property type="match status" value="1"/>
</dbReference>
<comment type="similarity">
    <text evidence="3">In the N-terminal section; belongs to the LXG family.</text>
</comment>
<evidence type="ECO:0000256" key="3">
    <source>
        <dbReference type="ARBA" id="ARBA00034117"/>
    </source>
</evidence>
<comment type="caution">
    <text evidence="5">The sequence shown here is derived from an EMBL/GenBank/DDBJ whole genome shotgun (WGS) entry which is preliminary data.</text>
</comment>
<dbReference type="EMBL" id="JAFDST010000002">
    <property type="protein sequence ID" value="MBP1081388.1"/>
    <property type="molecule type" value="Genomic_DNA"/>
</dbReference>
<dbReference type="PROSITE" id="PS51756">
    <property type="entry name" value="LXG"/>
    <property type="match status" value="1"/>
</dbReference>
<name>A0ABS4CW84_9BACI</name>
<keyword evidence="2" id="KW-0964">Secreted</keyword>
<dbReference type="Pfam" id="PF04740">
    <property type="entry name" value="LXG"/>
    <property type="match status" value="1"/>
</dbReference>
<dbReference type="Pfam" id="PF14449">
    <property type="entry name" value="PT-TG"/>
    <property type="match status" value="1"/>
</dbReference>
<dbReference type="PANTHER" id="PTHR34976">
    <property type="entry name" value="RIBONUCLEASE YQCG-RELATED"/>
    <property type="match status" value="1"/>
</dbReference>
<evidence type="ECO:0000256" key="1">
    <source>
        <dbReference type="ARBA" id="ARBA00004613"/>
    </source>
</evidence>